<dbReference type="Proteomes" id="UP000197032">
    <property type="component" value="Unassembled WGS sequence"/>
</dbReference>
<dbReference type="PANTHER" id="PTHR38456">
    <property type="entry name" value="CYCLIC DI-AMP RECEPTOR A"/>
    <property type="match status" value="1"/>
</dbReference>
<reference evidence="2" key="1">
    <citation type="journal article" date="2017" name="Appl. Environ. Microbiol.">
        <title>Genomic analysis of Calderihabitans maritimus KKC1, a thermophilic hydrogenogenic carboxydotrophic bacterium isolated from marine sediment.</title>
        <authorList>
            <person name="Omae K."/>
            <person name="Yoneda Y."/>
            <person name="Fukuyama Y."/>
            <person name="Yoshida T."/>
            <person name="Sako Y."/>
        </authorList>
    </citation>
    <scope>NUCLEOTIDE SEQUENCE [LARGE SCALE GENOMIC DNA]</scope>
    <source>
        <strain evidence="2">KKC1</strain>
    </source>
</reference>
<dbReference type="Gene3D" id="3.30.70.120">
    <property type="match status" value="1"/>
</dbReference>
<dbReference type="SUPFAM" id="SSF54913">
    <property type="entry name" value="GlnB-like"/>
    <property type="match status" value="1"/>
</dbReference>
<sequence length="101" mass="11606">MKLVIAIVQDADADSLLEELIRYKFRATKLASSGGFLRRGNTTILIGVEDDEVEQVKHLIRANCERRQIRRLAFEEKEDLQELLTTGTVVLVLNVEEFEKF</sequence>
<dbReference type="Pfam" id="PF06153">
    <property type="entry name" value="CdAMP_rec"/>
    <property type="match status" value="1"/>
</dbReference>
<gene>
    <name evidence="1" type="ORF">KKC1_29460</name>
</gene>
<protein>
    <recommendedName>
        <fullName evidence="3">Nitrogen regulatory protein P-II</fullName>
    </recommendedName>
</protein>
<comment type="caution">
    <text evidence="1">The sequence shown here is derived from an EMBL/GenBank/DDBJ whole genome shotgun (WGS) entry which is preliminary data.</text>
</comment>
<evidence type="ECO:0000313" key="2">
    <source>
        <dbReference type="Proteomes" id="UP000197032"/>
    </source>
</evidence>
<dbReference type="InterPro" id="IPR015867">
    <property type="entry name" value="N-reg_PII/ATP_PRibTrfase_C"/>
</dbReference>
<name>A0A1Z5HWA7_9FIRM</name>
<dbReference type="OrthoDB" id="9794275at2"/>
<dbReference type="AlphaFoldDB" id="A0A1Z5HWA7"/>
<proteinExistence type="predicted"/>
<dbReference type="InterPro" id="IPR011322">
    <property type="entry name" value="N-reg_PII-like_a/b"/>
</dbReference>
<keyword evidence="2" id="KW-1185">Reference proteome</keyword>
<accession>A0A1Z5HWA7</accession>
<dbReference type="EMBL" id="BDGJ01000168">
    <property type="protein sequence ID" value="GAW93819.1"/>
    <property type="molecule type" value="Genomic_DNA"/>
</dbReference>
<evidence type="ECO:0008006" key="3">
    <source>
        <dbReference type="Google" id="ProtNLM"/>
    </source>
</evidence>
<dbReference type="InterPro" id="IPR010375">
    <property type="entry name" value="CdAMP_rec"/>
</dbReference>
<evidence type="ECO:0000313" key="1">
    <source>
        <dbReference type="EMBL" id="GAW93819.1"/>
    </source>
</evidence>
<dbReference type="PANTHER" id="PTHR38456:SF1">
    <property type="entry name" value="CYCLIC DI-AMP RECEPTOR A"/>
    <property type="match status" value="1"/>
</dbReference>
<organism evidence="1 2">
    <name type="scientific">Calderihabitans maritimus</name>
    <dbReference type="NCBI Taxonomy" id="1246530"/>
    <lineage>
        <taxon>Bacteria</taxon>
        <taxon>Bacillati</taxon>
        <taxon>Bacillota</taxon>
        <taxon>Clostridia</taxon>
        <taxon>Neomoorellales</taxon>
        <taxon>Calderihabitantaceae</taxon>
        <taxon>Calderihabitans</taxon>
    </lineage>
</organism>